<evidence type="ECO:0000256" key="1">
    <source>
        <dbReference type="SAM" id="MobiDB-lite"/>
    </source>
</evidence>
<name>A0A6J5TB33_9CAUD</name>
<protein>
    <submittedName>
        <fullName evidence="2">Uncharacterized protein</fullName>
    </submittedName>
</protein>
<reference evidence="2" key="1">
    <citation type="submission" date="2020-05" db="EMBL/GenBank/DDBJ databases">
        <authorList>
            <person name="Chiriac C."/>
            <person name="Salcher M."/>
            <person name="Ghai R."/>
            <person name="Kavagutti S V."/>
        </authorList>
    </citation>
    <scope>NUCLEOTIDE SEQUENCE</scope>
</reference>
<feature type="region of interest" description="Disordered" evidence="1">
    <location>
        <begin position="51"/>
        <end position="76"/>
    </location>
</feature>
<sequence length="76" mass="8319">MTEGDVLQISMYGGKYRVDMYNDTNGSTHPTIEKPTKLLAAARVLQMMDVKEQVSPQSHPESIGIDPLSDQGGDKP</sequence>
<evidence type="ECO:0000313" key="2">
    <source>
        <dbReference type="EMBL" id="CAB4241055.1"/>
    </source>
</evidence>
<dbReference type="EMBL" id="LR797819">
    <property type="protein sequence ID" value="CAB4241055.1"/>
    <property type="molecule type" value="Genomic_DNA"/>
</dbReference>
<gene>
    <name evidence="2" type="ORF">UFOVP56_58</name>
</gene>
<organism evidence="2">
    <name type="scientific">uncultured Caudovirales phage</name>
    <dbReference type="NCBI Taxonomy" id="2100421"/>
    <lineage>
        <taxon>Viruses</taxon>
        <taxon>Duplodnaviria</taxon>
        <taxon>Heunggongvirae</taxon>
        <taxon>Uroviricota</taxon>
        <taxon>Caudoviricetes</taxon>
        <taxon>Peduoviridae</taxon>
        <taxon>Maltschvirus</taxon>
        <taxon>Maltschvirus maltsch</taxon>
    </lineage>
</organism>
<accession>A0A6J5TB33</accession>
<proteinExistence type="predicted"/>